<evidence type="ECO:0000313" key="1">
    <source>
        <dbReference type="EMBL" id="JAH87627.1"/>
    </source>
</evidence>
<protein>
    <submittedName>
        <fullName evidence="1">Uncharacterized protein</fullName>
    </submittedName>
</protein>
<organism evidence="1">
    <name type="scientific">Anguilla anguilla</name>
    <name type="common">European freshwater eel</name>
    <name type="synonym">Muraena anguilla</name>
    <dbReference type="NCBI Taxonomy" id="7936"/>
    <lineage>
        <taxon>Eukaryota</taxon>
        <taxon>Metazoa</taxon>
        <taxon>Chordata</taxon>
        <taxon>Craniata</taxon>
        <taxon>Vertebrata</taxon>
        <taxon>Euteleostomi</taxon>
        <taxon>Actinopterygii</taxon>
        <taxon>Neopterygii</taxon>
        <taxon>Teleostei</taxon>
        <taxon>Anguilliformes</taxon>
        <taxon>Anguillidae</taxon>
        <taxon>Anguilla</taxon>
    </lineage>
</organism>
<reference evidence="1" key="1">
    <citation type="submission" date="2014-11" db="EMBL/GenBank/DDBJ databases">
        <authorList>
            <person name="Amaro Gonzalez C."/>
        </authorList>
    </citation>
    <scope>NUCLEOTIDE SEQUENCE</scope>
</reference>
<accession>A0A0E9WB89</accession>
<name>A0A0E9WB89_ANGAN</name>
<sequence>MTCLLKVLPRYFNWVKIWTLILVSRMLDLSFKVTIGRIRQHNCIQSFKKY</sequence>
<dbReference type="AlphaFoldDB" id="A0A0E9WB89"/>
<proteinExistence type="predicted"/>
<reference evidence="1" key="2">
    <citation type="journal article" date="2015" name="Fish Shellfish Immunol.">
        <title>Early steps in the European eel (Anguilla anguilla)-Vibrio vulnificus interaction in the gills: Role of the RtxA13 toxin.</title>
        <authorList>
            <person name="Callol A."/>
            <person name="Pajuelo D."/>
            <person name="Ebbesson L."/>
            <person name="Teles M."/>
            <person name="MacKenzie S."/>
            <person name="Amaro C."/>
        </authorList>
    </citation>
    <scope>NUCLEOTIDE SEQUENCE</scope>
</reference>
<dbReference type="EMBL" id="GBXM01020950">
    <property type="protein sequence ID" value="JAH87627.1"/>
    <property type="molecule type" value="Transcribed_RNA"/>
</dbReference>